<dbReference type="Pfam" id="PF02649">
    <property type="entry name" value="GCHY-1"/>
    <property type="match status" value="1"/>
</dbReference>
<dbReference type="AlphaFoldDB" id="E0SQQ7"/>
<evidence type="ECO:0000256" key="1">
    <source>
        <dbReference type="ARBA" id="ARBA00022723"/>
    </source>
</evidence>
<dbReference type="NCBIfam" id="TIGR00294">
    <property type="entry name" value="GTP cyclohydrolase MptA"/>
    <property type="match status" value="1"/>
</dbReference>
<keyword evidence="3" id="KW-0408">Iron</keyword>
<dbReference type="Gene3D" id="3.10.270.10">
    <property type="entry name" value="Urate Oxidase"/>
    <property type="match status" value="1"/>
</dbReference>
<dbReference type="EMBL" id="CP002098">
    <property type="protein sequence ID" value="ADM27131.1"/>
    <property type="molecule type" value="Genomic_DNA"/>
</dbReference>
<dbReference type="EC" id="3.5.4.39" evidence="4"/>
<dbReference type="STRING" id="583356.Igag_0283"/>
<dbReference type="InterPro" id="IPR022840">
    <property type="entry name" value="GTP_cyclohydrolase_MptA"/>
</dbReference>
<evidence type="ECO:0000256" key="4">
    <source>
        <dbReference type="NCBIfam" id="TIGR00294"/>
    </source>
</evidence>
<evidence type="ECO:0000313" key="6">
    <source>
        <dbReference type="Proteomes" id="UP000001304"/>
    </source>
</evidence>
<evidence type="ECO:0000256" key="2">
    <source>
        <dbReference type="ARBA" id="ARBA00022801"/>
    </source>
</evidence>
<accession>E0SQQ7</accession>
<reference evidence="5 6" key="1">
    <citation type="journal article" date="2010" name="Stand. Genomic Sci.">
        <title>Complete genome sequence of Ignisphaera aggregans type strain (AQ1.S1).</title>
        <authorList>
            <person name="Goker M."/>
            <person name="Held B."/>
            <person name="Lapidus A."/>
            <person name="Nolan M."/>
            <person name="Spring S."/>
            <person name="Yasawong M."/>
            <person name="Lucas S."/>
            <person name="Glavina Del Rio T."/>
            <person name="Tice H."/>
            <person name="Cheng J.F."/>
            <person name="Goodwin L."/>
            <person name="Tapia R."/>
            <person name="Pitluck S."/>
            <person name="Liolios K."/>
            <person name="Ivanova N."/>
            <person name="Mavromatis K."/>
            <person name="Mikhailova N."/>
            <person name="Pati A."/>
            <person name="Chen A."/>
            <person name="Palaniappan K."/>
            <person name="Brambilla E."/>
            <person name="Land M."/>
            <person name="Hauser L."/>
            <person name="Chang Y.J."/>
            <person name="Jeffries C.D."/>
            <person name="Brettin T."/>
            <person name="Detter J.C."/>
            <person name="Han C."/>
            <person name="Rohde M."/>
            <person name="Sikorski J."/>
            <person name="Woyke T."/>
            <person name="Bristow J."/>
            <person name="Eisen J.A."/>
            <person name="Markowitz V."/>
            <person name="Hugenholtz P."/>
            <person name="Kyrpides N.C."/>
            <person name="Klenk H.P."/>
        </authorList>
    </citation>
    <scope>NUCLEOTIDE SEQUENCE [LARGE SCALE GENOMIC DNA]</scope>
    <source>
        <strain evidence="6">DSM 17230 / JCM 13409 / AQ1.S1</strain>
    </source>
</reference>
<dbReference type="BioCyc" id="IAGG583356:GHAH-294-MONOMER"/>
<dbReference type="GO" id="GO:0044682">
    <property type="term" value="F:GTP cyclohydrolase IV activity"/>
    <property type="evidence" value="ECO:0007669"/>
    <property type="project" value="UniProtKB-EC"/>
</dbReference>
<keyword evidence="6" id="KW-1185">Reference proteome</keyword>
<evidence type="ECO:0000313" key="5">
    <source>
        <dbReference type="EMBL" id="ADM27131.1"/>
    </source>
</evidence>
<evidence type="ECO:0000256" key="3">
    <source>
        <dbReference type="ARBA" id="ARBA00023004"/>
    </source>
</evidence>
<gene>
    <name evidence="5" type="ordered locus">Igag_0283</name>
</gene>
<dbReference type="PANTHER" id="PTHR36445:SF1">
    <property type="entry name" value="GTP CYCLOHYDROLASE MPTA"/>
    <property type="match status" value="1"/>
</dbReference>
<organism evidence="5 6">
    <name type="scientific">Ignisphaera aggregans (strain DSM 17230 / JCM 13409 / AQ1.S1)</name>
    <dbReference type="NCBI Taxonomy" id="583356"/>
    <lineage>
        <taxon>Archaea</taxon>
        <taxon>Thermoproteota</taxon>
        <taxon>Thermoprotei</taxon>
        <taxon>Desulfurococcales</taxon>
        <taxon>Desulfurococcaceae</taxon>
        <taxon>Ignisphaera</taxon>
    </lineage>
</organism>
<dbReference type="InterPro" id="IPR003801">
    <property type="entry name" value="GTP_cyclohydrolase_FolE2/MptA"/>
</dbReference>
<keyword evidence="2" id="KW-0378">Hydrolase</keyword>
<sequence length="281" mass="32266">MELQDKEPTISIDIEMLGFKNVRRKLVLRTDKGSIALDADISLYVDVDSSRRGVHLSRTAEALLEVIEERYEAKTIEEYLDAMALKLLEKHEYIKRAIVNAKLTYYIEIEYHGIRGLEPIEIEVEVERLRNGERFWKLSVGVKGITVCPSAKESIASMLNQNIEIAPSHMQRVVLKGRIISRGNFIGIEKIARTLFNSVSAPTFTLLKRTQEAKLVLEAHKKPMFIEDVVREAIWNIGKEIKSFDKQTIIEVEVESYESIHPHNLYAYKKTTLEQLIELGL</sequence>
<dbReference type="HOGENOM" id="CLU_062816_1_1_2"/>
<dbReference type="GO" id="GO:0003934">
    <property type="term" value="F:GTP cyclohydrolase I activity"/>
    <property type="evidence" value="ECO:0007669"/>
    <property type="project" value="InterPro"/>
</dbReference>
<dbReference type="KEGG" id="iag:Igag_0283"/>
<dbReference type="GO" id="GO:0046872">
    <property type="term" value="F:metal ion binding"/>
    <property type="evidence" value="ECO:0007669"/>
    <property type="project" value="UniProtKB-KW"/>
</dbReference>
<name>E0SQQ7_IGNAA</name>
<keyword evidence="1" id="KW-0479">Metal-binding</keyword>
<protein>
    <recommendedName>
        <fullName evidence="4">GTP cyclohydrolase MptA</fullName>
        <ecNumber evidence="4">3.5.4.39</ecNumber>
    </recommendedName>
</protein>
<proteinExistence type="predicted"/>
<dbReference type="PANTHER" id="PTHR36445">
    <property type="entry name" value="GTP CYCLOHYDROLASE MPTA"/>
    <property type="match status" value="1"/>
</dbReference>
<dbReference type="Proteomes" id="UP000001304">
    <property type="component" value="Chromosome"/>
</dbReference>